<evidence type="ECO:0000256" key="8">
    <source>
        <dbReference type="ARBA" id="ARBA00023016"/>
    </source>
</evidence>
<evidence type="ECO:0000256" key="16">
    <source>
        <dbReference type="SAM" id="Coils"/>
    </source>
</evidence>
<comment type="catalytic activity">
    <reaction evidence="9 10 11 14">
        <text>Hydrolysis of proteins in presence of ATP.</text>
        <dbReference type="EC" id="3.4.21.53"/>
    </reaction>
</comment>
<feature type="domain" description="Lon N-terminal" evidence="19">
    <location>
        <begin position="18"/>
        <end position="211"/>
    </location>
</feature>
<dbReference type="Pfam" id="PF00004">
    <property type="entry name" value="AAA"/>
    <property type="match status" value="1"/>
</dbReference>
<evidence type="ECO:0000256" key="12">
    <source>
        <dbReference type="PIRSR" id="PIRSR001174-1"/>
    </source>
</evidence>
<dbReference type="InterPro" id="IPR046336">
    <property type="entry name" value="Lon_prtase_N_sf"/>
</dbReference>
<evidence type="ECO:0000256" key="13">
    <source>
        <dbReference type="PIRSR" id="PIRSR001174-2"/>
    </source>
</evidence>
<feature type="active site" evidence="10 12">
    <location>
        <position position="685"/>
    </location>
</feature>
<feature type="compositionally biased region" description="Low complexity" evidence="17">
    <location>
        <begin position="789"/>
        <end position="807"/>
    </location>
</feature>
<dbReference type="InterPro" id="IPR003593">
    <property type="entry name" value="AAA+_ATPase"/>
</dbReference>
<evidence type="ECO:0000256" key="7">
    <source>
        <dbReference type="ARBA" id="ARBA00022840"/>
    </source>
</evidence>
<evidence type="ECO:0000256" key="17">
    <source>
        <dbReference type="SAM" id="MobiDB-lite"/>
    </source>
</evidence>
<dbReference type="Gene3D" id="1.20.5.5270">
    <property type="match status" value="1"/>
</dbReference>
<evidence type="ECO:0000259" key="18">
    <source>
        <dbReference type="PROSITE" id="PS51786"/>
    </source>
</evidence>
<keyword evidence="7 10" id="KW-0067">ATP-binding</keyword>
<comment type="caution">
    <text evidence="20">The sequence shown here is derived from an EMBL/GenBank/DDBJ whole genome shotgun (WGS) entry which is preliminary data.</text>
</comment>
<dbReference type="SMART" id="SM00382">
    <property type="entry name" value="AAA"/>
    <property type="match status" value="1"/>
</dbReference>
<dbReference type="InterPro" id="IPR004815">
    <property type="entry name" value="Lon_bac/euk-typ"/>
</dbReference>
<feature type="domain" description="Lon proteolytic" evidence="18">
    <location>
        <begin position="598"/>
        <end position="779"/>
    </location>
</feature>
<dbReference type="InterPro" id="IPR027543">
    <property type="entry name" value="Lon_bac"/>
</dbReference>
<evidence type="ECO:0000256" key="2">
    <source>
        <dbReference type="ARBA" id="ARBA00022490"/>
    </source>
</evidence>
<dbReference type="SUPFAM" id="SSF54211">
    <property type="entry name" value="Ribosomal protein S5 domain 2-like"/>
    <property type="match status" value="1"/>
</dbReference>
<keyword evidence="2 10" id="KW-0963">Cytoplasm</keyword>
<dbReference type="GO" id="GO:0016887">
    <property type="term" value="F:ATP hydrolysis activity"/>
    <property type="evidence" value="ECO:0007669"/>
    <property type="project" value="UniProtKB-UniRule"/>
</dbReference>
<evidence type="ECO:0000256" key="14">
    <source>
        <dbReference type="PROSITE-ProRule" id="PRU01122"/>
    </source>
</evidence>
<dbReference type="FunFam" id="1.20.5.5270:FF:000002">
    <property type="entry name" value="Lon protease homolog"/>
    <property type="match status" value="1"/>
</dbReference>
<keyword evidence="8 10" id="KW-0346">Stress response</keyword>
<dbReference type="PROSITE" id="PS51787">
    <property type="entry name" value="LON_N"/>
    <property type="match status" value="1"/>
</dbReference>
<evidence type="ECO:0000313" key="21">
    <source>
        <dbReference type="Proteomes" id="UP000292781"/>
    </source>
</evidence>
<dbReference type="Pfam" id="PF02190">
    <property type="entry name" value="LON_substr_bdg"/>
    <property type="match status" value="1"/>
</dbReference>
<evidence type="ECO:0000256" key="6">
    <source>
        <dbReference type="ARBA" id="ARBA00022825"/>
    </source>
</evidence>
<dbReference type="InterPro" id="IPR027417">
    <property type="entry name" value="P-loop_NTPase"/>
</dbReference>
<dbReference type="SUPFAM" id="SSF88697">
    <property type="entry name" value="PUA domain-like"/>
    <property type="match status" value="1"/>
</dbReference>
<evidence type="ECO:0000256" key="9">
    <source>
        <dbReference type="ARBA" id="ARBA00050665"/>
    </source>
</evidence>
<keyword evidence="3 10" id="KW-0645">Protease</keyword>
<dbReference type="InterPro" id="IPR054594">
    <property type="entry name" value="Lon_lid"/>
</dbReference>
<dbReference type="NCBIfam" id="TIGR00763">
    <property type="entry name" value="lon"/>
    <property type="match status" value="1"/>
</dbReference>
<dbReference type="GO" id="GO:0005524">
    <property type="term" value="F:ATP binding"/>
    <property type="evidence" value="ECO:0007669"/>
    <property type="project" value="UniProtKB-UniRule"/>
</dbReference>
<evidence type="ECO:0000259" key="19">
    <source>
        <dbReference type="PROSITE" id="PS51787"/>
    </source>
</evidence>
<evidence type="ECO:0000256" key="3">
    <source>
        <dbReference type="ARBA" id="ARBA00022670"/>
    </source>
</evidence>
<dbReference type="SMART" id="SM00464">
    <property type="entry name" value="LON"/>
    <property type="match status" value="1"/>
</dbReference>
<evidence type="ECO:0000256" key="10">
    <source>
        <dbReference type="HAMAP-Rule" id="MF_01973"/>
    </source>
</evidence>
<dbReference type="GO" id="GO:0004176">
    <property type="term" value="F:ATP-dependent peptidase activity"/>
    <property type="evidence" value="ECO:0007669"/>
    <property type="project" value="UniProtKB-UniRule"/>
</dbReference>
<dbReference type="InterPro" id="IPR008269">
    <property type="entry name" value="Lon_proteolytic"/>
</dbReference>
<dbReference type="OrthoDB" id="9803599at2"/>
<dbReference type="PIRSF" id="PIRSF001174">
    <property type="entry name" value="Lon_proteas"/>
    <property type="match status" value="1"/>
</dbReference>
<dbReference type="PRINTS" id="PR00830">
    <property type="entry name" value="ENDOLAPTASE"/>
</dbReference>
<evidence type="ECO:0000256" key="15">
    <source>
        <dbReference type="RuleBase" id="RU000591"/>
    </source>
</evidence>
<evidence type="ECO:0000256" key="11">
    <source>
        <dbReference type="PIRNR" id="PIRNR001174"/>
    </source>
</evidence>
<comment type="subcellular location">
    <subcellularLocation>
        <location evidence="1 10 11">Cytoplasm</location>
    </subcellularLocation>
</comment>
<evidence type="ECO:0000256" key="5">
    <source>
        <dbReference type="ARBA" id="ARBA00022801"/>
    </source>
</evidence>
<dbReference type="SUPFAM" id="SSF52540">
    <property type="entry name" value="P-loop containing nucleoside triphosphate hydrolases"/>
    <property type="match status" value="1"/>
</dbReference>
<dbReference type="InterPro" id="IPR014721">
    <property type="entry name" value="Ribsml_uS5_D2-typ_fold_subgr"/>
</dbReference>
<dbReference type="InterPro" id="IPR008268">
    <property type="entry name" value="Peptidase_S16_AS"/>
</dbReference>
<dbReference type="GO" id="GO:0005737">
    <property type="term" value="C:cytoplasm"/>
    <property type="evidence" value="ECO:0007669"/>
    <property type="project" value="UniProtKB-SubCell"/>
</dbReference>
<reference evidence="20 21" key="1">
    <citation type="submission" date="2019-02" db="EMBL/GenBank/DDBJ databases">
        <title>Siculibacillus lacustris gen. nov., sp. nov., a new rosette-forming bacterium isolated from a freshwater crater lake (Lake St. Ana, Romania).</title>
        <authorList>
            <person name="Felfoldi T."/>
            <person name="Marton Z."/>
            <person name="Szabo A."/>
            <person name="Mentes A."/>
            <person name="Boka K."/>
            <person name="Marialigeti K."/>
            <person name="Mathe I."/>
            <person name="Koncz M."/>
            <person name="Schumann P."/>
            <person name="Toth E."/>
        </authorList>
    </citation>
    <scope>NUCLEOTIDE SEQUENCE [LARGE SCALE GENOMIC DNA]</scope>
    <source>
        <strain evidence="20 21">SA-279</strain>
    </source>
</reference>
<comment type="function">
    <text evidence="10">ATP-dependent serine protease that mediates the selective degradation of mutant and abnormal proteins as well as certain short-lived regulatory proteins. Required for cellular homeostasis and for survival from DNA damage and developmental changes induced by stress. Degrades polypeptides processively to yield small peptide fragments that are 5 to 10 amino acids long. Binds to DNA in a double-stranded, site-specific manner.</text>
</comment>
<dbReference type="FunFam" id="3.30.230.10:FF:000010">
    <property type="entry name" value="Lon protease"/>
    <property type="match status" value="1"/>
</dbReference>
<dbReference type="AlphaFoldDB" id="A0A4Q9VQG6"/>
<sequence>MTAEDTSTAAGTPGTDIYAVLPLRDIVVFPHMIVPLFVGREKSIRALEQVMKADKQILLATQKNASDDDPTSDAIYEIGTLASVLQLLKLPDGTVKVLVEGASRAEIVRFVERSDIFEAEVRVVDEVVASPVEMEALARSVVTEFENYVKLNKKVSPEVLGTVTQITDHSKLADTVASHLAVKIPEKQELLGILSVSSRLEKVLGHMESEISVLQVEKRIRSRVKRQMEKTQREYYLNEQIKAIQKELGDNEDGRDELAELEERIVKTKLSKEAREKATGELKKLRQMSPMSAEATVVRNYLDWLLGIPWQKKSKLKQDLNFAQEILDDDHYGLDKVKERIVEYLAVQSRGNKLKGPILCLVGPPGVGKTSLGKSIAKATGREFVRVSLGGVRDESEIRGHRRTYIGSMPGKVVQSMRKAKKSNPLFLLDEIDKMGMDFRGDPSSALLEVLDPEQNSTFMDHYLEVEYDLSDVMFVTTANTLNIPAPLMDRMEIIRIAGYTEDEKLEIAHKHLIPKIMKDHGLKAKEFSIDDSALRMAISTYTREAGVRNLERELATLARKATKDLVLKKADKIVVDPAQLEAYLGVPRFRHGEVELEDQVAVVTGLAWTEVGGELLTIEAVMMPGKGRMTVTGNLRDVMKESISAAASYVRSRALDFGIEPPLFEKRDVHVHVPEGATPKDGPSAGIAMATTIVSVLTGIPVHHDVAMTGEVTLRGRVLPIGGLKEKLLAALRGGIKKVLIPQENAKDLAEIPENVKSGMEIIPVSRMDEVLAHALTRMPERIEWEEPATTAAATPDDDAALPTAH</sequence>
<keyword evidence="5 10" id="KW-0378">Hydrolase</keyword>
<dbReference type="InterPro" id="IPR003111">
    <property type="entry name" value="Lon_prtase_N"/>
</dbReference>
<dbReference type="EMBL" id="SJFN01000013">
    <property type="protein sequence ID" value="TBW38049.1"/>
    <property type="molecule type" value="Genomic_DNA"/>
</dbReference>
<dbReference type="HAMAP" id="MF_01973">
    <property type="entry name" value="lon_bact"/>
    <property type="match status" value="1"/>
</dbReference>
<dbReference type="Pfam" id="PF05362">
    <property type="entry name" value="Lon_C"/>
    <property type="match status" value="1"/>
</dbReference>
<dbReference type="EC" id="3.4.21.53" evidence="10 11"/>
<dbReference type="InterPro" id="IPR015947">
    <property type="entry name" value="PUA-like_sf"/>
</dbReference>
<comment type="induction">
    <text evidence="10">By heat shock.</text>
</comment>
<keyword evidence="21" id="KW-1185">Reference proteome</keyword>
<feature type="active site" evidence="10 12">
    <location>
        <position position="728"/>
    </location>
</feature>
<dbReference type="PROSITE" id="PS01046">
    <property type="entry name" value="LON_SER"/>
    <property type="match status" value="1"/>
</dbReference>
<dbReference type="Proteomes" id="UP000292781">
    <property type="component" value="Unassembled WGS sequence"/>
</dbReference>
<dbReference type="CDD" id="cd19500">
    <property type="entry name" value="RecA-like_Lon"/>
    <property type="match status" value="1"/>
</dbReference>
<keyword evidence="6 10" id="KW-0720">Serine protease</keyword>
<evidence type="ECO:0000256" key="4">
    <source>
        <dbReference type="ARBA" id="ARBA00022741"/>
    </source>
</evidence>
<dbReference type="RefSeq" id="WP_131309392.1">
    <property type="nucleotide sequence ID" value="NZ_SJFN01000013.1"/>
</dbReference>
<dbReference type="InterPro" id="IPR003959">
    <property type="entry name" value="ATPase_AAA_core"/>
</dbReference>
<dbReference type="GO" id="GO:0043565">
    <property type="term" value="F:sequence-specific DNA binding"/>
    <property type="evidence" value="ECO:0007669"/>
    <property type="project" value="UniProtKB-UniRule"/>
</dbReference>
<evidence type="ECO:0000313" key="20">
    <source>
        <dbReference type="EMBL" id="TBW38049.1"/>
    </source>
</evidence>
<dbReference type="InterPro" id="IPR020568">
    <property type="entry name" value="Ribosomal_Su5_D2-typ_SF"/>
</dbReference>
<dbReference type="GO" id="GO:0004252">
    <property type="term" value="F:serine-type endopeptidase activity"/>
    <property type="evidence" value="ECO:0007669"/>
    <property type="project" value="UniProtKB-UniRule"/>
</dbReference>
<proteinExistence type="evidence at transcript level"/>
<dbReference type="GO" id="GO:0034605">
    <property type="term" value="P:cellular response to heat"/>
    <property type="evidence" value="ECO:0007669"/>
    <property type="project" value="UniProtKB-UniRule"/>
</dbReference>
<dbReference type="PROSITE" id="PS51786">
    <property type="entry name" value="LON_PROTEOLYTIC"/>
    <property type="match status" value="1"/>
</dbReference>
<organism evidence="20 21">
    <name type="scientific">Siculibacillus lacustris</name>
    <dbReference type="NCBI Taxonomy" id="1549641"/>
    <lineage>
        <taxon>Bacteria</taxon>
        <taxon>Pseudomonadati</taxon>
        <taxon>Pseudomonadota</taxon>
        <taxon>Alphaproteobacteria</taxon>
        <taxon>Hyphomicrobiales</taxon>
        <taxon>Ancalomicrobiaceae</taxon>
        <taxon>Siculibacillus</taxon>
    </lineage>
</organism>
<feature type="coiled-coil region" evidence="16">
    <location>
        <begin position="214"/>
        <end position="278"/>
    </location>
</feature>
<dbReference type="Gene3D" id="2.30.130.40">
    <property type="entry name" value="LON domain-like"/>
    <property type="match status" value="1"/>
</dbReference>
<dbReference type="NCBIfam" id="NF008053">
    <property type="entry name" value="PRK10787.1"/>
    <property type="match status" value="1"/>
</dbReference>
<dbReference type="Gene3D" id="1.10.8.60">
    <property type="match status" value="1"/>
</dbReference>
<gene>
    <name evidence="10" type="primary">lon</name>
    <name evidence="20" type="ORF">EYW49_10640</name>
</gene>
<dbReference type="Gene3D" id="1.20.58.1480">
    <property type="match status" value="1"/>
</dbReference>
<dbReference type="Pfam" id="PF22667">
    <property type="entry name" value="Lon_lid"/>
    <property type="match status" value="1"/>
</dbReference>
<dbReference type="FunFam" id="3.40.50.300:FF:000021">
    <property type="entry name" value="Lon protease homolog"/>
    <property type="match status" value="1"/>
</dbReference>
<dbReference type="InterPro" id="IPR027065">
    <property type="entry name" value="Lon_Prtase"/>
</dbReference>
<dbReference type="PANTHER" id="PTHR10046">
    <property type="entry name" value="ATP DEPENDENT LON PROTEASE FAMILY MEMBER"/>
    <property type="match status" value="1"/>
</dbReference>
<keyword evidence="16" id="KW-0175">Coiled coil</keyword>
<dbReference type="Gene3D" id="3.30.230.10">
    <property type="match status" value="1"/>
</dbReference>
<comment type="subunit">
    <text evidence="10 11">Homohexamer. Organized in a ring with a central cavity.</text>
</comment>
<feature type="binding site" evidence="10 13">
    <location>
        <begin position="363"/>
        <end position="370"/>
    </location>
    <ligand>
        <name>ATP</name>
        <dbReference type="ChEBI" id="CHEBI:30616"/>
    </ligand>
</feature>
<protein>
    <recommendedName>
        <fullName evidence="10 11">Lon protease</fullName>
        <ecNumber evidence="10 11">3.4.21.53</ecNumber>
    </recommendedName>
    <alternativeName>
        <fullName evidence="10">ATP-dependent protease La</fullName>
    </alternativeName>
</protein>
<comment type="similarity">
    <text evidence="10 11 14 15">Belongs to the peptidase S16 family.</text>
</comment>
<feature type="region of interest" description="Disordered" evidence="17">
    <location>
        <begin position="786"/>
        <end position="807"/>
    </location>
</feature>
<evidence type="ECO:0000256" key="1">
    <source>
        <dbReference type="ARBA" id="ARBA00004496"/>
    </source>
</evidence>
<dbReference type="Gene3D" id="3.40.50.300">
    <property type="entry name" value="P-loop containing nucleotide triphosphate hydrolases"/>
    <property type="match status" value="1"/>
</dbReference>
<accession>A0A4Q9VQG6</accession>
<dbReference type="GO" id="GO:0006515">
    <property type="term" value="P:protein quality control for misfolded or incompletely synthesized proteins"/>
    <property type="evidence" value="ECO:0007669"/>
    <property type="project" value="UniProtKB-UniRule"/>
</dbReference>
<name>A0A4Q9VQG6_9HYPH</name>
<keyword evidence="4 10" id="KW-0547">Nucleotide-binding</keyword>